<dbReference type="GO" id="GO:0007043">
    <property type="term" value="P:cell-cell junction assembly"/>
    <property type="evidence" value="ECO:0007669"/>
    <property type="project" value="TreeGrafter"/>
</dbReference>
<dbReference type="AlphaFoldDB" id="A0A5A9PGP7"/>
<dbReference type="GO" id="GO:0016342">
    <property type="term" value="C:catenin complex"/>
    <property type="evidence" value="ECO:0007669"/>
    <property type="project" value="TreeGrafter"/>
</dbReference>
<comment type="caution">
    <text evidence="10">The sequence shown here is derived from an EMBL/GenBank/DDBJ whole genome shotgun (WGS) entry which is preliminary data.</text>
</comment>
<feature type="transmembrane region" description="Helical" evidence="7">
    <location>
        <begin position="467"/>
        <end position="490"/>
    </location>
</feature>
<dbReference type="InterPro" id="IPR039808">
    <property type="entry name" value="Cadherin"/>
</dbReference>
<feature type="domain" description="Cadherin" evidence="9">
    <location>
        <begin position="121"/>
        <end position="216"/>
    </location>
</feature>
<dbReference type="GO" id="GO:0005509">
    <property type="term" value="F:calcium ion binding"/>
    <property type="evidence" value="ECO:0007669"/>
    <property type="project" value="UniProtKB-UniRule"/>
</dbReference>
<dbReference type="SUPFAM" id="SSF49313">
    <property type="entry name" value="Cadherin-like"/>
    <property type="match status" value="3"/>
</dbReference>
<dbReference type="GO" id="GO:0045296">
    <property type="term" value="F:cadherin binding"/>
    <property type="evidence" value="ECO:0007669"/>
    <property type="project" value="TreeGrafter"/>
</dbReference>
<feature type="region of interest" description="Disordered" evidence="6">
    <location>
        <begin position="538"/>
        <end position="570"/>
    </location>
</feature>
<evidence type="ECO:0000313" key="10">
    <source>
        <dbReference type="EMBL" id="KAA0721063.1"/>
    </source>
</evidence>
<name>A0A5A9PGP7_9TELE</name>
<organism evidence="10 11">
    <name type="scientific">Triplophysa tibetana</name>
    <dbReference type="NCBI Taxonomy" id="1572043"/>
    <lineage>
        <taxon>Eukaryota</taxon>
        <taxon>Metazoa</taxon>
        <taxon>Chordata</taxon>
        <taxon>Craniata</taxon>
        <taxon>Vertebrata</taxon>
        <taxon>Euteleostomi</taxon>
        <taxon>Actinopterygii</taxon>
        <taxon>Neopterygii</taxon>
        <taxon>Teleostei</taxon>
        <taxon>Ostariophysi</taxon>
        <taxon>Cypriniformes</taxon>
        <taxon>Nemacheilidae</taxon>
        <taxon>Triplophysa</taxon>
    </lineage>
</organism>
<dbReference type="GO" id="GO:0008013">
    <property type="term" value="F:beta-catenin binding"/>
    <property type="evidence" value="ECO:0007669"/>
    <property type="project" value="TreeGrafter"/>
</dbReference>
<dbReference type="PANTHER" id="PTHR24027">
    <property type="entry name" value="CADHERIN-23"/>
    <property type="match status" value="1"/>
</dbReference>
<evidence type="ECO:0000259" key="9">
    <source>
        <dbReference type="PROSITE" id="PS50268"/>
    </source>
</evidence>
<keyword evidence="8" id="KW-0732">Signal</keyword>
<evidence type="ECO:0000256" key="1">
    <source>
        <dbReference type="ARBA" id="ARBA00004370"/>
    </source>
</evidence>
<keyword evidence="7" id="KW-0812">Transmembrane</keyword>
<comment type="subcellular location">
    <subcellularLocation>
        <location evidence="1">Membrane</location>
    </subcellularLocation>
</comment>
<gene>
    <name evidence="10" type="ORF">E1301_Tti001927</name>
</gene>
<evidence type="ECO:0000256" key="6">
    <source>
        <dbReference type="SAM" id="MobiDB-lite"/>
    </source>
</evidence>
<dbReference type="PRINTS" id="PR00205">
    <property type="entry name" value="CADHERIN"/>
</dbReference>
<keyword evidence="11" id="KW-1185">Reference proteome</keyword>
<evidence type="ECO:0000256" key="8">
    <source>
        <dbReference type="SAM" id="SignalP"/>
    </source>
</evidence>
<dbReference type="EMBL" id="SOYY01000005">
    <property type="protein sequence ID" value="KAA0721063.1"/>
    <property type="molecule type" value="Genomic_DNA"/>
</dbReference>
<protein>
    <submittedName>
        <fullName evidence="10">Protocadherin-15</fullName>
    </submittedName>
</protein>
<dbReference type="GO" id="GO:0005912">
    <property type="term" value="C:adherens junction"/>
    <property type="evidence" value="ECO:0007669"/>
    <property type="project" value="TreeGrafter"/>
</dbReference>
<evidence type="ECO:0000313" key="11">
    <source>
        <dbReference type="Proteomes" id="UP000324632"/>
    </source>
</evidence>
<dbReference type="InterPro" id="IPR002126">
    <property type="entry name" value="Cadherin-like_dom"/>
</dbReference>
<keyword evidence="3 5" id="KW-0106">Calcium</keyword>
<feature type="domain" description="Cadherin" evidence="9">
    <location>
        <begin position="232"/>
        <end position="340"/>
    </location>
</feature>
<proteinExistence type="predicted"/>
<dbReference type="GO" id="GO:0016477">
    <property type="term" value="P:cell migration"/>
    <property type="evidence" value="ECO:0007669"/>
    <property type="project" value="TreeGrafter"/>
</dbReference>
<evidence type="ECO:0000256" key="4">
    <source>
        <dbReference type="ARBA" id="ARBA00023136"/>
    </source>
</evidence>
<feature type="domain" description="Cadherin" evidence="9">
    <location>
        <begin position="341"/>
        <end position="452"/>
    </location>
</feature>
<feature type="chain" id="PRO_5023040243" evidence="8">
    <location>
        <begin position="24"/>
        <end position="775"/>
    </location>
</feature>
<dbReference type="PANTHER" id="PTHR24027:SF431">
    <property type="entry name" value="CADHERIN-RELATED FAMILY MEMBER 5-LIKE ISOFORM X1"/>
    <property type="match status" value="1"/>
</dbReference>
<feature type="signal peptide" evidence="8">
    <location>
        <begin position="1"/>
        <end position="23"/>
    </location>
</feature>
<dbReference type="GO" id="GO:0034332">
    <property type="term" value="P:adherens junction organization"/>
    <property type="evidence" value="ECO:0007669"/>
    <property type="project" value="TreeGrafter"/>
</dbReference>
<accession>A0A5A9PGP7</accession>
<dbReference type="SMART" id="SM00112">
    <property type="entry name" value="CA"/>
    <property type="match status" value="3"/>
</dbReference>
<evidence type="ECO:0000256" key="5">
    <source>
        <dbReference type="PROSITE-ProRule" id="PRU00043"/>
    </source>
</evidence>
<keyword evidence="2" id="KW-0677">Repeat</keyword>
<keyword evidence="7" id="KW-1133">Transmembrane helix</keyword>
<evidence type="ECO:0000256" key="2">
    <source>
        <dbReference type="ARBA" id="ARBA00022737"/>
    </source>
</evidence>
<dbReference type="InterPro" id="IPR015919">
    <property type="entry name" value="Cadherin-like_sf"/>
</dbReference>
<dbReference type="GO" id="GO:0000902">
    <property type="term" value="P:cell morphogenesis"/>
    <property type="evidence" value="ECO:0007669"/>
    <property type="project" value="TreeGrafter"/>
</dbReference>
<keyword evidence="4 7" id="KW-0472">Membrane</keyword>
<dbReference type="PROSITE" id="PS50268">
    <property type="entry name" value="CADHERIN_2"/>
    <property type="match status" value="3"/>
</dbReference>
<dbReference type="Proteomes" id="UP000324632">
    <property type="component" value="Chromosome 5"/>
</dbReference>
<dbReference type="GO" id="GO:0007156">
    <property type="term" value="P:homophilic cell adhesion via plasma membrane adhesion molecules"/>
    <property type="evidence" value="ECO:0007669"/>
    <property type="project" value="InterPro"/>
</dbReference>
<evidence type="ECO:0000256" key="7">
    <source>
        <dbReference type="SAM" id="Phobius"/>
    </source>
</evidence>
<dbReference type="Gene3D" id="2.60.40.60">
    <property type="entry name" value="Cadherins"/>
    <property type="match status" value="3"/>
</dbReference>
<dbReference type="CDD" id="cd11304">
    <property type="entry name" value="Cadherin_repeat"/>
    <property type="match status" value="2"/>
</dbReference>
<dbReference type="GO" id="GO:0016339">
    <property type="term" value="P:calcium-dependent cell-cell adhesion via plasma membrane cell adhesion molecules"/>
    <property type="evidence" value="ECO:0007669"/>
    <property type="project" value="TreeGrafter"/>
</dbReference>
<evidence type="ECO:0000256" key="3">
    <source>
        <dbReference type="ARBA" id="ARBA00022837"/>
    </source>
</evidence>
<dbReference type="GO" id="GO:0044331">
    <property type="term" value="P:cell-cell adhesion mediated by cadherin"/>
    <property type="evidence" value="ECO:0007669"/>
    <property type="project" value="TreeGrafter"/>
</dbReference>
<sequence length="775" mass="86792">MLTPWRLFIWQMALNIFYHIAKASLCLGGQDMFATVRENSPTGEFIANLSINGDLGANSIRLCLTGDDADWFYLEGRTIRLNSSLSKALDREVLGSVLIAILTCYENETIRLMAVNSMAFTVKAKDADEDTITYATDKSSFRRNNSASVFQPDASYFRIDLPNSGMVILDKSLDFETKSQLQVVIHAMEMNTEEKYSTTATVTINVLDGDDQYPQFLPCSPVYEDGDHTICTNPIYTVNITETDEDIVLYFLPGPIHAEDGDKDIQTPLAYSILSGDDNGRFTIVNQTGEITLKHRVENRLLTPSFRLRIMAAQVNDPKKYSVTTALVHVISENRFAPYFNRTIYKGFLIENSSPATLVTTYGNQVLVVQVIDGDFSDGINPTIHYTLQPTTGRHKLYEITQDGVVIAKTDRLRAFDRHILEVIATDEESGEVAHASVDIEVLQRGQPVPRSPFGEERLFGDMNAGMAGGIAGFVLIVAITTLFIFLWLIKRRRERHDPADRGAIALAKHPNVVDSGHSTPLIEDRAYQNEAYIDLENSGSSGRPRLYTKKDEMPPPTTRTYGSKDSGRPTLQDRLPILVIPDITSIKNSSSFLTNGKTDFSFMNEEGPRMAEQIFSSTEEGYFLDINDEMETREDILIPVQQQDTLGNEAGTENETPEKSFEDICYQDTAVGPEVLMKIDEDDGNNDVNPYKAMLSDFCYSDDEDTVDDESSELRHCYKYEQNHHTVDQKPTGLEVESSTEKSLEVMQANEETTDQMNLKPDTSTTGIVHFVDS</sequence>
<reference evidence="10 11" key="1">
    <citation type="journal article" date="2019" name="Mol. Ecol. Resour.">
        <title>Chromosome-level genome assembly of Triplophysa tibetana, a fish adapted to the harsh high-altitude environment of the Tibetan Plateau.</title>
        <authorList>
            <person name="Yang X."/>
            <person name="Liu H."/>
            <person name="Ma Z."/>
            <person name="Zou Y."/>
            <person name="Zou M."/>
            <person name="Mao Y."/>
            <person name="Li X."/>
            <person name="Wang H."/>
            <person name="Chen T."/>
            <person name="Wang W."/>
            <person name="Yang R."/>
        </authorList>
    </citation>
    <scope>NUCLEOTIDE SEQUENCE [LARGE SCALE GENOMIC DNA]</scope>
    <source>
        <strain evidence="10">TTIB1903HZAU</strain>
        <tissue evidence="10">Muscle</tissue>
    </source>
</reference>